<feature type="region of interest" description="Disordered" evidence="1">
    <location>
        <begin position="195"/>
        <end position="247"/>
    </location>
</feature>
<organism evidence="2 3">
    <name type="scientific">Claviceps purpurea (strain 20.1)</name>
    <name type="common">Ergot fungus</name>
    <name type="synonym">Sphacelia segetum</name>
    <dbReference type="NCBI Taxonomy" id="1111077"/>
    <lineage>
        <taxon>Eukaryota</taxon>
        <taxon>Fungi</taxon>
        <taxon>Dikarya</taxon>
        <taxon>Ascomycota</taxon>
        <taxon>Pezizomycotina</taxon>
        <taxon>Sordariomycetes</taxon>
        <taxon>Hypocreomycetidae</taxon>
        <taxon>Hypocreales</taxon>
        <taxon>Clavicipitaceae</taxon>
        <taxon>Claviceps</taxon>
    </lineage>
</organism>
<dbReference type="OrthoDB" id="5098699at2759"/>
<sequence length="247" mass="28763">MRSWKVEWQWRKHDKWDVNGDDKPKRIGFKRWKMSRPVQAGRGNALYSLDQAADVRFGHLTFWVERVVMRFSQKIWKGYEAADDLLSLHSVRQPSPAPSEELYYYDTSRPTASQRFYERLRKAGNANIYRNPLREMPTVPSSDSVEIILDNSRGTPISGDHDDDTFATIDGPLDSGDLDKQDAYDEAICELDLTQVDGEEEPDLPPLPPASPPPDRKEYPSTYHRLMDMMHEHRQKRRRTSEEILID</sequence>
<dbReference type="Proteomes" id="UP000016801">
    <property type="component" value="Unassembled WGS sequence"/>
</dbReference>
<comment type="caution">
    <text evidence="2">The sequence shown here is derived from an EMBL/GenBank/DDBJ whole genome shotgun (WGS) entry which is preliminary data.</text>
</comment>
<accession>M1WCG2</accession>
<name>M1WCG2_CLAP2</name>
<evidence type="ECO:0000313" key="3">
    <source>
        <dbReference type="Proteomes" id="UP000016801"/>
    </source>
</evidence>
<gene>
    <name evidence="2" type="ORF">CPUR_08127</name>
</gene>
<feature type="compositionally biased region" description="Basic and acidic residues" evidence="1">
    <location>
        <begin position="214"/>
        <end position="232"/>
    </location>
</feature>
<protein>
    <submittedName>
        <fullName evidence="2">Uncharacterized protein</fullName>
    </submittedName>
</protein>
<dbReference type="AlphaFoldDB" id="M1WCG2"/>
<evidence type="ECO:0000313" key="2">
    <source>
        <dbReference type="EMBL" id="CCE34195.1"/>
    </source>
</evidence>
<feature type="compositionally biased region" description="Pro residues" evidence="1">
    <location>
        <begin position="204"/>
        <end position="213"/>
    </location>
</feature>
<dbReference type="HOGENOM" id="CLU_115492_0_0_1"/>
<reference evidence="2 3" key="1">
    <citation type="journal article" date="2013" name="PLoS Genet.">
        <title>Plant-symbiotic fungi as chemical engineers: Multi-genome analysis of the Clavicipitaceae reveals dynamics of alkaloid loci.</title>
        <authorList>
            <person name="Schardl C.L."/>
            <person name="Young C.A."/>
            <person name="Hesse U."/>
            <person name="Amyotte S.G."/>
            <person name="Andreeva K."/>
            <person name="Calie P.J."/>
            <person name="Fleetwood D.J."/>
            <person name="Haws D.C."/>
            <person name="Moore N."/>
            <person name="Oeser B."/>
            <person name="Panaccione D.G."/>
            <person name="Schweri K.K."/>
            <person name="Voisey C.R."/>
            <person name="Farman M.L."/>
            <person name="Jaromczyk J.W."/>
            <person name="Roe B.A."/>
            <person name="O'Sullivan D.M."/>
            <person name="Scott B."/>
            <person name="Tudzynski P."/>
            <person name="An Z."/>
            <person name="Arnaoudova E.G."/>
            <person name="Bullock C.T."/>
            <person name="Charlton N.D."/>
            <person name="Chen L."/>
            <person name="Cox M."/>
            <person name="Dinkins R.D."/>
            <person name="Florea S."/>
            <person name="Glenn A.E."/>
            <person name="Gordon A."/>
            <person name="Gueldener U."/>
            <person name="Harris D.R."/>
            <person name="Hollin W."/>
            <person name="Jaromczyk J."/>
            <person name="Johnson R.D."/>
            <person name="Khan A.K."/>
            <person name="Leistner E."/>
            <person name="Leuchtmann A."/>
            <person name="Li C."/>
            <person name="Liu J."/>
            <person name="Liu J."/>
            <person name="Liu M."/>
            <person name="Mace W."/>
            <person name="Machado C."/>
            <person name="Nagabhyru P."/>
            <person name="Pan J."/>
            <person name="Schmid J."/>
            <person name="Sugawara K."/>
            <person name="Steiner U."/>
            <person name="Takach J.E."/>
            <person name="Tanaka E."/>
            <person name="Webb J.S."/>
            <person name="Wilson E.V."/>
            <person name="Wiseman J.L."/>
            <person name="Yoshida R."/>
            <person name="Zeng Z."/>
        </authorList>
    </citation>
    <scope>NUCLEOTIDE SEQUENCE [LARGE SCALE GENOMIC DNA]</scope>
    <source>
        <strain evidence="2 3">20.1</strain>
    </source>
</reference>
<keyword evidence="3" id="KW-1185">Reference proteome</keyword>
<dbReference type="EMBL" id="CAGA01000079">
    <property type="protein sequence ID" value="CCE34195.1"/>
    <property type="molecule type" value="Genomic_DNA"/>
</dbReference>
<evidence type="ECO:0000256" key="1">
    <source>
        <dbReference type="SAM" id="MobiDB-lite"/>
    </source>
</evidence>
<dbReference type="VEuPathDB" id="FungiDB:CPUR_08127"/>
<proteinExistence type="predicted"/>